<evidence type="ECO:0000313" key="1">
    <source>
        <dbReference type="EMBL" id="GBN86884.1"/>
    </source>
</evidence>
<gene>
    <name evidence="1" type="ORF">AVEN_113052_1</name>
</gene>
<proteinExistence type="predicted"/>
<keyword evidence="2" id="KW-1185">Reference proteome</keyword>
<evidence type="ECO:0000313" key="2">
    <source>
        <dbReference type="Proteomes" id="UP000499080"/>
    </source>
</evidence>
<comment type="caution">
    <text evidence="1">The sequence shown here is derived from an EMBL/GenBank/DDBJ whole genome shotgun (WGS) entry which is preliminary data.</text>
</comment>
<dbReference type="Proteomes" id="UP000499080">
    <property type="component" value="Unassembled WGS sequence"/>
</dbReference>
<sequence>MVMRGKHLKSKSIKPREFSYNVVDRWRCTLNHSSDFEKAMSVICATLQLHHNQIQPGHFSAGYDSLWISCRTSMAAYNLQRHLPATFTTNSGNCEWISWLSD</sequence>
<name>A0A4Y2SF61_ARAVE</name>
<accession>A0A4Y2SF61</accession>
<protein>
    <submittedName>
        <fullName evidence="1">Uncharacterized protein</fullName>
    </submittedName>
</protein>
<reference evidence="1 2" key="1">
    <citation type="journal article" date="2019" name="Sci. Rep.">
        <title>Orb-weaving spider Araneus ventricosus genome elucidates the spidroin gene catalogue.</title>
        <authorList>
            <person name="Kono N."/>
            <person name="Nakamura H."/>
            <person name="Ohtoshi R."/>
            <person name="Moran D.A.P."/>
            <person name="Shinohara A."/>
            <person name="Yoshida Y."/>
            <person name="Fujiwara M."/>
            <person name="Mori M."/>
            <person name="Tomita M."/>
            <person name="Arakawa K."/>
        </authorList>
    </citation>
    <scope>NUCLEOTIDE SEQUENCE [LARGE SCALE GENOMIC DNA]</scope>
</reference>
<dbReference type="AlphaFoldDB" id="A0A4Y2SF61"/>
<dbReference type="EMBL" id="BGPR01021517">
    <property type="protein sequence ID" value="GBN86884.1"/>
    <property type="molecule type" value="Genomic_DNA"/>
</dbReference>
<organism evidence="1 2">
    <name type="scientific">Araneus ventricosus</name>
    <name type="common">Orbweaver spider</name>
    <name type="synonym">Epeira ventricosa</name>
    <dbReference type="NCBI Taxonomy" id="182803"/>
    <lineage>
        <taxon>Eukaryota</taxon>
        <taxon>Metazoa</taxon>
        <taxon>Ecdysozoa</taxon>
        <taxon>Arthropoda</taxon>
        <taxon>Chelicerata</taxon>
        <taxon>Arachnida</taxon>
        <taxon>Araneae</taxon>
        <taxon>Araneomorphae</taxon>
        <taxon>Entelegynae</taxon>
        <taxon>Araneoidea</taxon>
        <taxon>Araneidae</taxon>
        <taxon>Araneus</taxon>
    </lineage>
</organism>